<dbReference type="InterPro" id="IPR047119">
    <property type="entry name" value="FOXN2/3-like"/>
</dbReference>
<evidence type="ECO:0000313" key="10">
    <source>
        <dbReference type="Proteomes" id="UP000683360"/>
    </source>
</evidence>
<evidence type="ECO:0000256" key="3">
    <source>
        <dbReference type="ARBA" id="ARBA00023125"/>
    </source>
</evidence>
<keyword evidence="4" id="KW-0804">Transcription</keyword>
<dbReference type="GO" id="GO:0003700">
    <property type="term" value="F:DNA-binding transcription factor activity"/>
    <property type="evidence" value="ECO:0007669"/>
    <property type="project" value="InterPro"/>
</dbReference>
<reference evidence="9" key="1">
    <citation type="submission" date="2021-03" db="EMBL/GenBank/DDBJ databases">
        <authorList>
            <person name="Bekaert M."/>
        </authorList>
    </citation>
    <scope>NUCLEOTIDE SEQUENCE</scope>
</reference>
<dbReference type="PRINTS" id="PR00053">
    <property type="entry name" value="FORKHEAD"/>
</dbReference>
<keyword evidence="5 6" id="KW-0539">Nucleus</keyword>
<comment type="caution">
    <text evidence="9">The sequence shown here is derived from an EMBL/GenBank/DDBJ whole genome shotgun (WGS) entry which is preliminary data.</text>
</comment>
<evidence type="ECO:0000256" key="6">
    <source>
        <dbReference type="PROSITE-ProRule" id="PRU00089"/>
    </source>
</evidence>
<dbReference type="SUPFAM" id="SSF46785">
    <property type="entry name" value="Winged helix' DNA-binding domain"/>
    <property type="match status" value="1"/>
</dbReference>
<dbReference type="Pfam" id="PF00250">
    <property type="entry name" value="Forkhead"/>
    <property type="match status" value="1"/>
</dbReference>
<dbReference type="InterPro" id="IPR036390">
    <property type="entry name" value="WH_DNA-bd_sf"/>
</dbReference>
<dbReference type="InterPro" id="IPR001766">
    <property type="entry name" value="Fork_head_dom"/>
</dbReference>
<name>A0A8S3V1F6_MYTED</name>
<sequence>MVKRKREDTDTDLKDASQCHPKMASLIGMASRLTTPSVLSAAETELRTVMDDFVTVYERLDQEDKADKKPNYSYTEMIYLSILRSPNFCLPITEIYKYIRNRFSYFRSSARKHWCNAVRHSLSKTKCFTKIAIGRGSSGNHNLNRSTYLWCIVPGSIVNFARGDYRPNVDSESGTNTLRWGYFRVNAGQFWDQVAVYLEKKMEIFQQMILATQSPGKVLEAQACFIPGLASTVPIMNSPQSNAPTIVTNKESADNPFGTKQDIPTRTVHYGPNLSDSGILDQSIPKMQRRTVNNSRDSGNESFSDSSPEEKRQKQNNLPSKGCGLNASYLTVNSSILDDTRKTPELPDLGHVSPLSISPSLSPITGNVTYDNDTFAGSSYSSTFPSVPASFASTPVVTSFSQQRFSQAPSVYTHSFSPPLFPSLSPPTFQVPMESPACYPQFVQTNSKPLTLPYLQSSMNSPMNTQHNMFLPRAYPQPPMYIPHQVPAGSYDFGQFAVPPISHTPYQYESYGCQSSENQINYLQLSSQNKFEQFSGHTLASVNWNTT</sequence>
<dbReference type="Proteomes" id="UP000683360">
    <property type="component" value="Unassembled WGS sequence"/>
</dbReference>
<accession>A0A8S3V1F6</accession>
<evidence type="ECO:0000256" key="7">
    <source>
        <dbReference type="SAM" id="MobiDB-lite"/>
    </source>
</evidence>
<dbReference type="PANTHER" id="PTHR13962">
    <property type="entry name" value="FORKHEAD BOX PROTEIN N3-LIKE PROTEIN-RELATED"/>
    <property type="match status" value="1"/>
</dbReference>
<feature type="DNA-binding region" description="Fork-head" evidence="6">
    <location>
        <begin position="69"/>
        <end position="156"/>
    </location>
</feature>
<dbReference type="PANTHER" id="PTHR13962:SF17">
    <property type="entry name" value="FORKHEAD BOX PROTEIN N4"/>
    <property type="match status" value="1"/>
</dbReference>
<gene>
    <name evidence="9" type="ORF">MEDL_62032</name>
</gene>
<dbReference type="PROSITE" id="PS50039">
    <property type="entry name" value="FORK_HEAD_3"/>
    <property type="match status" value="1"/>
</dbReference>
<dbReference type="InterPro" id="IPR036388">
    <property type="entry name" value="WH-like_DNA-bd_sf"/>
</dbReference>
<comment type="subcellular location">
    <subcellularLocation>
        <location evidence="1 6">Nucleus</location>
    </subcellularLocation>
</comment>
<protein>
    <recommendedName>
        <fullName evidence="8">Fork-head domain-containing protein</fullName>
    </recommendedName>
</protein>
<proteinExistence type="predicted"/>
<feature type="compositionally biased region" description="Polar residues" evidence="7">
    <location>
        <begin position="238"/>
        <end position="250"/>
    </location>
</feature>
<dbReference type="AlphaFoldDB" id="A0A8S3V1F6"/>
<evidence type="ECO:0000256" key="1">
    <source>
        <dbReference type="ARBA" id="ARBA00004123"/>
    </source>
</evidence>
<feature type="domain" description="Fork-head" evidence="8">
    <location>
        <begin position="69"/>
        <end position="156"/>
    </location>
</feature>
<evidence type="ECO:0000259" key="8">
    <source>
        <dbReference type="PROSITE" id="PS50039"/>
    </source>
</evidence>
<keyword evidence="2" id="KW-0805">Transcription regulation</keyword>
<dbReference type="EMBL" id="CAJPWZ010003048">
    <property type="protein sequence ID" value="CAG2250347.1"/>
    <property type="molecule type" value="Genomic_DNA"/>
</dbReference>
<dbReference type="Gene3D" id="1.10.10.10">
    <property type="entry name" value="Winged helix-like DNA-binding domain superfamily/Winged helix DNA-binding domain"/>
    <property type="match status" value="1"/>
</dbReference>
<evidence type="ECO:0000256" key="4">
    <source>
        <dbReference type="ARBA" id="ARBA00023163"/>
    </source>
</evidence>
<evidence type="ECO:0000256" key="2">
    <source>
        <dbReference type="ARBA" id="ARBA00023015"/>
    </source>
</evidence>
<organism evidence="9 10">
    <name type="scientific">Mytilus edulis</name>
    <name type="common">Blue mussel</name>
    <dbReference type="NCBI Taxonomy" id="6550"/>
    <lineage>
        <taxon>Eukaryota</taxon>
        <taxon>Metazoa</taxon>
        <taxon>Spiralia</taxon>
        <taxon>Lophotrochozoa</taxon>
        <taxon>Mollusca</taxon>
        <taxon>Bivalvia</taxon>
        <taxon>Autobranchia</taxon>
        <taxon>Pteriomorphia</taxon>
        <taxon>Mytilida</taxon>
        <taxon>Mytiloidea</taxon>
        <taxon>Mytilidae</taxon>
        <taxon>Mytilinae</taxon>
        <taxon>Mytilus</taxon>
    </lineage>
</organism>
<evidence type="ECO:0000256" key="5">
    <source>
        <dbReference type="ARBA" id="ARBA00023242"/>
    </source>
</evidence>
<feature type="region of interest" description="Disordered" evidence="7">
    <location>
        <begin position="238"/>
        <end position="323"/>
    </location>
</feature>
<dbReference type="SMART" id="SM00339">
    <property type="entry name" value="FH"/>
    <property type="match status" value="1"/>
</dbReference>
<dbReference type="OrthoDB" id="5954824at2759"/>
<evidence type="ECO:0000313" key="9">
    <source>
        <dbReference type="EMBL" id="CAG2250347.1"/>
    </source>
</evidence>
<dbReference type="GO" id="GO:0005634">
    <property type="term" value="C:nucleus"/>
    <property type="evidence" value="ECO:0007669"/>
    <property type="project" value="UniProtKB-SubCell"/>
</dbReference>
<keyword evidence="3 6" id="KW-0238">DNA-binding</keyword>
<dbReference type="GO" id="GO:0000987">
    <property type="term" value="F:cis-regulatory region sequence-specific DNA binding"/>
    <property type="evidence" value="ECO:0007669"/>
    <property type="project" value="TreeGrafter"/>
</dbReference>
<keyword evidence="10" id="KW-1185">Reference proteome</keyword>
<feature type="compositionally biased region" description="Polar residues" evidence="7">
    <location>
        <begin position="290"/>
        <end position="306"/>
    </location>
</feature>